<protein>
    <submittedName>
        <fullName evidence="5">Fungal-specific transcription factor domain-containing protein</fullName>
    </submittedName>
</protein>
<dbReference type="PANTHER" id="PTHR37534">
    <property type="entry name" value="TRANSCRIPTIONAL ACTIVATOR PROTEIN UGA3"/>
    <property type="match status" value="1"/>
</dbReference>
<gene>
    <name evidence="5" type="ORF">BKA59DRAFT_464686</name>
</gene>
<dbReference type="SUPFAM" id="SSF57701">
    <property type="entry name" value="Zn2/Cys6 DNA-binding domain"/>
    <property type="match status" value="1"/>
</dbReference>
<dbReference type="GO" id="GO:0000981">
    <property type="term" value="F:DNA-binding transcription factor activity, RNA polymerase II-specific"/>
    <property type="evidence" value="ECO:0007669"/>
    <property type="project" value="InterPro"/>
</dbReference>
<reference evidence="5" key="1">
    <citation type="journal article" date="2021" name="Nat. Commun.">
        <title>Genetic determinants of endophytism in the Arabidopsis root mycobiome.</title>
        <authorList>
            <person name="Mesny F."/>
            <person name="Miyauchi S."/>
            <person name="Thiergart T."/>
            <person name="Pickel B."/>
            <person name="Atanasova L."/>
            <person name="Karlsson M."/>
            <person name="Huettel B."/>
            <person name="Barry K.W."/>
            <person name="Haridas S."/>
            <person name="Chen C."/>
            <person name="Bauer D."/>
            <person name="Andreopoulos W."/>
            <person name="Pangilinan J."/>
            <person name="LaButti K."/>
            <person name="Riley R."/>
            <person name="Lipzen A."/>
            <person name="Clum A."/>
            <person name="Drula E."/>
            <person name="Henrissat B."/>
            <person name="Kohler A."/>
            <person name="Grigoriev I.V."/>
            <person name="Martin F.M."/>
            <person name="Hacquard S."/>
        </authorList>
    </citation>
    <scope>NUCLEOTIDE SEQUENCE</scope>
    <source>
        <strain evidence="5">MPI-SDFR-AT-0068</strain>
    </source>
</reference>
<dbReference type="Proteomes" id="UP000813427">
    <property type="component" value="Unassembled WGS sequence"/>
</dbReference>
<keyword evidence="2" id="KW-0539">Nucleus</keyword>
<dbReference type="InterPro" id="IPR021858">
    <property type="entry name" value="Fun_TF"/>
</dbReference>
<organism evidence="5 6">
    <name type="scientific">Fusarium tricinctum</name>
    <dbReference type="NCBI Taxonomy" id="61284"/>
    <lineage>
        <taxon>Eukaryota</taxon>
        <taxon>Fungi</taxon>
        <taxon>Dikarya</taxon>
        <taxon>Ascomycota</taxon>
        <taxon>Pezizomycotina</taxon>
        <taxon>Sordariomycetes</taxon>
        <taxon>Hypocreomycetidae</taxon>
        <taxon>Hypocreales</taxon>
        <taxon>Nectriaceae</taxon>
        <taxon>Fusarium</taxon>
        <taxon>Fusarium tricinctum species complex</taxon>
    </lineage>
</organism>
<keyword evidence="6" id="KW-1185">Reference proteome</keyword>
<comment type="caution">
    <text evidence="5">The sequence shown here is derived from an EMBL/GenBank/DDBJ whole genome shotgun (WGS) entry which is preliminary data.</text>
</comment>
<dbReference type="CDD" id="cd00067">
    <property type="entry name" value="GAL4"/>
    <property type="match status" value="1"/>
</dbReference>
<dbReference type="Pfam" id="PF00172">
    <property type="entry name" value="Zn_clus"/>
    <property type="match status" value="1"/>
</dbReference>
<dbReference type="GO" id="GO:0005634">
    <property type="term" value="C:nucleus"/>
    <property type="evidence" value="ECO:0007669"/>
    <property type="project" value="UniProtKB-SubCell"/>
</dbReference>
<dbReference type="InterPro" id="IPR001138">
    <property type="entry name" value="Zn2Cys6_DnaBD"/>
</dbReference>
<dbReference type="Gene3D" id="4.10.240.10">
    <property type="entry name" value="Zn(2)-C6 fungal-type DNA-binding domain"/>
    <property type="match status" value="1"/>
</dbReference>
<comment type="subcellular location">
    <subcellularLocation>
        <location evidence="1">Nucleus</location>
    </subcellularLocation>
</comment>
<evidence type="ECO:0000256" key="1">
    <source>
        <dbReference type="ARBA" id="ARBA00004123"/>
    </source>
</evidence>
<dbReference type="OrthoDB" id="3862662at2759"/>
<feature type="domain" description="Zn(2)-C6 fungal-type" evidence="4">
    <location>
        <begin position="10"/>
        <end position="38"/>
    </location>
</feature>
<dbReference type="PANTHER" id="PTHR37534:SF46">
    <property type="entry name" value="ZN(II)2CYS6 TRANSCRIPTION FACTOR (EUROFUNG)"/>
    <property type="match status" value="1"/>
</dbReference>
<evidence type="ECO:0000256" key="2">
    <source>
        <dbReference type="ARBA" id="ARBA00023242"/>
    </source>
</evidence>
<dbReference type="AlphaFoldDB" id="A0A8K0S808"/>
<dbReference type="EMBL" id="JAGPXF010000001">
    <property type="protein sequence ID" value="KAH7262878.1"/>
    <property type="molecule type" value="Genomic_DNA"/>
</dbReference>
<evidence type="ECO:0000313" key="6">
    <source>
        <dbReference type="Proteomes" id="UP000813427"/>
    </source>
</evidence>
<proteinExistence type="predicted"/>
<dbReference type="PROSITE" id="PS50048">
    <property type="entry name" value="ZN2_CY6_FUNGAL_2"/>
    <property type="match status" value="1"/>
</dbReference>
<accession>A0A8K0S808</accession>
<evidence type="ECO:0000259" key="4">
    <source>
        <dbReference type="PROSITE" id="PS50048"/>
    </source>
</evidence>
<dbReference type="SMART" id="SM00066">
    <property type="entry name" value="GAL4"/>
    <property type="match status" value="1"/>
</dbReference>
<evidence type="ECO:0000256" key="3">
    <source>
        <dbReference type="SAM" id="MobiDB-lite"/>
    </source>
</evidence>
<dbReference type="GO" id="GO:0008270">
    <property type="term" value="F:zinc ion binding"/>
    <property type="evidence" value="ECO:0007669"/>
    <property type="project" value="InterPro"/>
</dbReference>
<dbReference type="InterPro" id="IPR036864">
    <property type="entry name" value="Zn2-C6_fun-type_DNA-bd_sf"/>
</dbReference>
<dbReference type="Pfam" id="PF11951">
    <property type="entry name" value="Fungal_trans_2"/>
    <property type="match status" value="1"/>
</dbReference>
<evidence type="ECO:0000313" key="5">
    <source>
        <dbReference type="EMBL" id="KAH7262878.1"/>
    </source>
</evidence>
<feature type="region of interest" description="Disordered" evidence="3">
    <location>
        <begin position="75"/>
        <end position="102"/>
    </location>
</feature>
<sequence length="465" mass="52277">MSHTALHATACIGCRRRGRKCDRTLPSCLSCENRGVACEGYVTKWPGVAARGKLAGKSIPVADSSVTITKTRSTFRRVRQKQTKQDKSAQDCSDGHNASSSHPTFIPDEVDEFVQHYIADLSSIFFLGNGPSENPMFHYVLPLVNTVPPIRFALAGSASCHIAARNSDEALEQKSLRLRVHATHLLREMLQNPITATDQLILASILMLAQLDMCSGDCTEFQTHLKAAATVIRNRDYDGAANKYYFEQRLAWLDIMSSTTSRQQPNLTLEEVKMVIGRFSTNGKRQWSYDVFPCPIDLFEIIVEITFLFKSQGSPSPDTLQPKVTHLRNKLVEWKCPFMSGARKYMVEAWRLGIMAYIQRLFPHSSSQVEAKYLSSQVLDLAEQIPPASSWSYALLWPLFQVAVTLDDDAVDEKETIRKRLRIALETIGCRHHSNALEVLEVVWGRREVFDPSTISIPGRTIMLV</sequence>
<name>A0A8K0S808_9HYPO</name>